<evidence type="ECO:0000256" key="1">
    <source>
        <dbReference type="SAM" id="MobiDB-lite"/>
    </source>
</evidence>
<name>A0AAN7TDY3_9EURO</name>
<gene>
    <name evidence="3" type="primary">LCB4</name>
    <name evidence="3" type="ORF">LTR05_001349</name>
</gene>
<dbReference type="PANTHER" id="PTHR12358:SF31">
    <property type="entry name" value="ACYLGLYCEROL KINASE, MITOCHONDRIAL"/>
    <property type="match status" value="1"/>
</dbReference>
<dbReference type="InterPro" id="IPR016064">
    <property type="entry name" value="NAD/diacylglycerol_kinase_sf"/>
</dbReference>
<dbReference type="SMART" id="SM00046">
    <property type="entry name" value="DAGKc"/>
    <property type="match status" value="1"/>
</dbReference>
<dbReference type="GO" id="GO:0016020">
    <property type="term" value="C:membrane"/>
    <property type="evidence" value="ECO:0007669"/>
    <property type="project" value="TreeGrafter"/>
</dbReference>
<keyword evidence="4" id="KW-1185">Reference proteome</keyword>
<comment type="caution">
    <text evidence="3">The sequence shown here is derived from an EMBL/GenBank/DDBJ whole genome shotgun (WGS) entry which is preliminary data.</text>
</comment>
<keyword evidence="3" id="KW-0808">Transferase</keyword>
<keyword evidence="3" id="KW-0418">Kinase</keyword>
<dbReference type="SUPFAM" id="SSF111331">
    <property type="entry name" value="NAD kinase/diacylglycerol kinase-like"/>
    <property type="match status" value="1"/>
</dbReference>
<dbReference type="InterPro" id="IPR001206">
    <property type="entry name" value="Diacylglycerol_kinase_cat_dom"/>
</dbReference>
<dbReference type="GO" id="GO:0005737">
    <property type="term" value="C:cytoplasm"/>
    <property type="evidence" value="ECO:0007669"/>
    <property type="project" value="TreeGrafter"/>
</dbReference>
<feature type="domain" description="DAGKc" evidence="2">
    <location>
        <begin position="138"/>
        <end position="277"/>
    </location>
</feature>
<dbReference type="Proteomes" id="UP001309876">
    <property type="component" value="Unassembled WGS sequence"/>
</dbReference>
<dbReference type="AlphaFoldDB" id="A0AAN7TDY3"/>
<dbReference type="GO" id="GO:0046512">
    <property type="term" value="P:sphingosine biosynthetic process"/>
    <property type="evidence" value="ECO:0007669"/>
    <property type="project" value="TreeGrafter"/>
</dbReference>
<proteinExistence type="predicted"/>
<dbReference type="GO" id="GO:0008481">
    <property type="term" value="F:sphingosine kinase activity"/>
    <property type="evidence" value="ECO:0007669"/>
    <property type="project" value="UniProtKB-EC"/>
</dbReference>
<dbReference type="Pfam" id="PF24321">
    <property type="entry name" value="DUF7493"/>
    <property type="match status" value="1"/>
</dbReference>
<dbReference type="Gene3D" id="3.40.50.10330">
    <property type="entry name" value="Probable inorganic polyphosphate/atp-NAD kinase, domain 1"/>
    <property type="match status" value="1"/>
</dbReference>
<dbReference type="InterPro" id="IPR017438">
    <property type="entry name" value="ATP-NAD_kinase_N"/>
</dbReference>
<dbReference type="PROSITE" id="PS50146">
    <property type="entry name" value="DAGK"/>
    <property type="match status" value="1"/>
</dbReference>
<sequence length="606" mass="66236">MNPLSSQCGGHTDPFTDAAALSEGDHDNILESTLPVGDDASLTLSADGVIVTDDGFNDSEPRLCGFFPTTHAKTIPFFHILNAQLLNNTISIHYVRPKRPKANSKVRLRTLIYPISASADAAERWIARLLDGAYGIAQRSKRIKVLINPFAGATRSQVIYNKQIAPLFEAAGCEVDVEPTKYRGHAVEVARDIDVEAYDVLACASGDGLPMECFNGLGHKRNAMEALRKIAVVQLPCGTGNAMSWNLNGTDEPSLAALCIIKGIRTPIDLASVTQGNKRTLSFLSQSLGIVAESDLGTENIRWMGDFRFTFGFLVRLLGKTLYPIEYAVKTEIESKDDIKKHYARELSHLKHATETLPSSHMNKELEAQSGSGLPPLRFGTINDPLPPKDENSGWTRLESYPNLGNFYCGNMCWMAADAPFFPASLPNDGMLDLVTIDGDVSRLKAFKLMLAVGNGTFFDDEIVRIRKISAVRVIPRFGRPMEEISSHSLQDQATTTSSSNDNNNNDTTTISPTSTAPKPPTGLLQRLFAKVASSGKTGFFSVDGEQLPWQPFQVEIHRGLGTVLSRTPGVYQYEGPRGWRDVEQQQNIQQEQGEGAVGQMGSVTS</sequence>
<feature type="compositionally biased region" description="Low complexity" evidence="1">
    <location>
        <begin position="495"/>
        <end position="516"/>
    </location>
</feature>
<dbReference type="InterPro" id="IPR055916">
    <property type="entry name" value="DUF7493"/>
</dbReference>
<dbReference type="Pfam" id="PF00781">
    <property type="entry name" value="DAGK_cat"/>
    <property type="match status" value="1"/>
</dbReference>
<protein>
    <submittedName>
        <fullName evidence="3">Sphinganine kinase lcb4</fullName>
        <ecNumber evidence="3">2.7.1.91</ecNumber>
    </submittedName>
</protein>
<evidence type="ECO:0000259" key="2">
    <source>
        <dbReference type="PROSITE" id="PS50146"/>
    </source>
</evidence>
<reference evidence="3 4" key="1">
    <citation type="submission" date="2023-08" db="EMBL/GenBank/DDBJ databases">
        <title>Black Yeasts Isolated from many extreme environments.</title>
        <authorList>
            <person name="Coleine C."/>
            <person name="Stajich J.E."/>
            <person name="Selbmann L."/>
        </authorList>
    </citation>
    <scope>NUCLEOTIDE SEQUENCE [LARGE SCALE GENOMIC DNA]</scope>
    <source>
        <strain evidence="3 4">CCFEE 5910</strain>
    </source>
</reference>
<evidence type="ECO:0000313" key="3">
    <source>
        <dbReference type="EMBL" id="KAK5091169.1"/>
    </source>
</evidence>
<dbReference type="PANTHER" id="PTHR12358">
    <property type="entry name" value="SPHINGOSINE KINASE"/>
    <property type="match status" value="1"/>
</dbReference>
<dbReference type="EMBL" id="JAVRRJ010000001">
    <property type="protein sequence ID" value="KAK5091169.1"/>
    <property type="molecule type" value="Genomic_DNA"/>
</dbReference>
<dbReference type="InterPro" id="IPR050187">
    <property type="entry name" value="Lipid_Phosphate_FormReg"/>
</dbReference>
<feature type="region of interest" description="Disordered" evidence="1">
    <location>
        <begin position="485"/>
        <end position="522"/>
    </location>
</feature>
<organism evidence="3 4">
    <name type="scientific">Lithohypha guttulata</name>
    <dbReference type="NCBI Taxonomy" id="1690604"/>
    <lineage>
        <taxon>Eukaryota</taxon>
        <taxon>Fungi</taxon>
        <taxon>Dikarya</taxon>
        <taxon>Ascomycota</taxon>
        <taxon>Pezizomycotina</taxon>
        <taxon>Eurotiomycetes</taxon>
        <taxon>Chaetothyriomycetidae</taxon>
        <taxon>Chaetothyriales</taxon>
        <taxon>Trichomeriaceae</taxon>
        <taxon>Lithohypha</taxon>
    </lineage>
</organism>
<dbReference type="EC" id="2.7.1.91" evidence="3"/>
<accession>A0AAN7TDY3</accession>
<dbReference type="Gene3D" id="2.60.200.40">
    <property type="match status" value="1"/>
</dbReference>
<evidence type="ECO:0000313" key="4">
    <source>
        <dbReference type="Proteomes" id="UP001309876"/>
    </source>
</evidence>